<accession>A0A6B0SYC1</accession>
<proteinExistence type="predicted"/>
<reference evidence="1 2" key="1">
    <citation type="submission" date="2019-12" db="EMBL/GenBank/DDBJ databases">
        <title>Isolation and characterization of three novel carbon monoxide-oxidizing members of Halobacteria from salione crusts and soils.</title>
        <authorList>
            <person name="Myers M.R."/>
            <person name="King G.M."/>
        </authorList>
    </citation>
    <scope>NUCLEOTIDE SEQUENCE [LARGE SCALE GENOMIC DNA]</scope>
    <source>
        <strain evidence="1 2">WSH3</strain>
    </source>
</reference>
<dbReference type="EMBL" id="WUUT01000001">
    <property type="protein sequence ID" value="MXR50355.1"/>
    <property type="molecule type" value="Genomic_DNA"/>
</dbReference>
<comment type="caution">
    <text evidence="1">The sequence shown here is derived from an EMBL/GenBank/DDBJ whole genome shotgun (WGS) entry which is preliminary data.</text>
</comment>
<organism evidence="1 2">
    <name type="scientific">Halovenus carboxidivorans</name>
    <dbReference type="NCBI Taxonomy" id="2692199"/>
    <lineage>
        <taxon>Archaea</taxon>
        <taxon>Methanobacteriati</taxon>
        <taxon>Methanobacteriota</taxon>
        <taxon>Stenosarchaea group</taxon>
        <taxon>Halobacteria</taxon>
        <taxon>Halobacteriales</taxon>
        <taxon>Haloarculaceae</taxon>
        <taxon>Halovenus</taxon>
    </lineage>
</organism>
<keyword evidence="2" id="KW-1185">Reference proteome</keyword>
<dbReference type="AlphaFoldDB" id="A0A6B0SYC1"/>
<dbReference type="Proteomes" id="UP000466535">
    <property type="component" value="Unassembled WGS sequence"/>
</dbReference>
<evidence type="ECO:0000313" key="2">
    <source>
        <dbReference type="Proteomes" id="UP000466535"/>
    </source>
</evidence>
<evidence type="ECO:0000313" key="1">
    <source>
        <dbReference type="EMBL" id="MXR50355.1"/>
    </source>
</evidence>
<name>A0A6B0SYC1_9EURY</name>
<protein>
    <submittedName>
        <fullName evidence="1">Uncharacterized protein</fullName>
    </submittedName>
</protein>
<gene>
    <name evidence="1" type="ORF">GRX03_01870</name>
</gene>
<dbReference type="RefSeq" id="WP_159762493.1">
    <property type="nucleotide sequence ID" value="NZ_WUUT01000001.1"/>
</dbReference>
<sequence length="152" mass="17236">MDLDRFSETTPADDAPPDARVCAVATQQETFQRCREGFYPAPRSYDRTREPFEYMAFYRTTPVSAITHYARVERRTEQRRGEDGPMTEADWAATIDPFSDEQVVVVFELAELVPLDSPVENDQTGLRGAWYCTVGDLRSAETLGELTDVAEQ</sequence>
<dbReference type="OrthoDB" id="304527at2157"/>